<name>A0A7L6B4A8_9ACTN</name>
<organism evidence="2 3">
    <name type="scientific">Micromonospora robiginosa</name>
    <dbReference type="NCBI Taxonomy" id="2749844"/>
    <lineage>
        <taxon>Bacteria</taxon>
        <taxon>Bacillati</taxon>
        <taxon>Actinomycetota</taxon>
        <taxon>Actinomycetes</taxon>
        <taxon>Micromonosporales</taxon>
        <taxon>Micromonosporaceae</taxon>
        <taxon>Micromonospora</taxon>
    </lineage>
</organism>
<reference evidence="2 3" key="2">
    <citation type="journal article" date="2021" name="Mar. Drugs">
        <title>A New Micromonospora Strain with Antibiotic Activity Isolated from the Microbiome of a Mid-Atlantic Deep-Sea Sponge.</title>
        <authorList>
            <person name="Back C.R."/>
            <person name="Stennett H.L."/>
            <person name="Williams S.E."/>
            <person name="Wang L."/>
            <person name="Ojeda Gomez J."/>
            <person name="Abdulle O.M."/>
            <person name="Duffy T."/>
            <person name="Neal C."/>
            <person name="Mantell J."/>
            <person name="Jepson M.A."/>
            <person name="Hendry K.R."/>
            <person name="Powell D."/>
            <person name="Stach J.E.M."/>
            <person name="Essex-Lopresti A.E."/>
            <person name="Willis C.L."/>
            <person name="Curnow P."/>
            <person name="Race P.R."/>
        </authorList>
    </citation>
    <scope>NUCLEOTIDE SEQUENCE [LARGE SCALE GENOMIC DNA]</scope>
    <source>
        <strain evidence="2 3">28ISP2-46</strain>
    </source>
</reference>
<feature type="transmembrane region" description="Helical" evidence="1">
    <location>
        <begin position="12"/>
        <end position="32"/>
    </location>
</feature>
<feature type="transmembrane region" description="Helical" evidence="1">
    <location>
        <begin position="185"/>
        <end position="203"/>
    </location>
</feature>
<keyword evidence="1" id="KW-0812">Transmembrane</keyword>
<keyword evidence="3" id="KW-1185">Reference proteome</keyword>
<sequence>MIWTTWRQFRVPALVGVAVLALFAAYVGHLGLDVRDAYDTYRAQCAGAPDCPRLRQLAVDYENTSLYLAALLGPVPGLLGMFWGAPLVARELETGTQRLVWNQSVTRRRWLAVKLAVVGLAAMAVTGAAAALVTWAMSPVDRIADNRFSTVLFGARNLTPVAYAAFAVVLGVLIGLVLRRTVPAMALTALAFVVLQFLVPNLVRPHLLPPRHATLEMTAPAINEARGLGSITGAPVVRGLAVPDAWVTDVSELRTRAGGSLDRGVFDRCFTDPPRTGAAEGPFGDTATCLAAEDLHVDVAYQPVGRYWAFQWLESGLYLLLAGVLAAVAFRRIRRHPS</sequence>
<proteinExistence type="predicted"/>
<dbReference type="KEGG" id="mfeu:H1D33_24460"/>
<evidence type="ECO:0000313" key="3">
    <source>
        <dbReference type="Proteomes" id="UP000510844"/>
    </source>
</evidence>
<dbReference type="EMBL" id="CP059322">
    <property type="protein sequence ID" value="QLQ36430.1"/>
    <property type="molecule type" value="Genomic_DNA"/>
</dbReference>
<feature type="transmembrane region" description="Helical" evidence="1">
    <location>
        <begin position="309"/>
        <end position="330"/>
    </location>
</feature>
<dbReference type="AlphaFoldDB" id="A0A7L6B4A8"/>
<reference evidence="3" key="1">
    <citation type="submission" date="2020-07" db="EMBL/GenBank/DDBJ databases">
        <title>A new Micromonospora strain with potent antibiotic activity isolated from the microbiome of a mid-Atlantic deep-sea sponge.</title>
        <authorList>
            <person name="Back C.R."/>
            <person name="Stennett H.L."/>
            <person name="Williams S.E."/>
            <person name="Wang L."/>
            <person name="Ojeda Gomez J."/>
            <person name="Abdulle O.M."/>
            <person name="Duffy T."/>
            <person name="Hendry K.R."/>
            <person name="Powell D."/>
            <person name="Stach J.E."/>
            <person name="Essex-Lopresti A.E."/>
            <person name="Willis C.L."/>
            <person name="Curnow P."/>
            <person name="Race P.R."/>
        </authorList>
    </citation>
    <scope>NUCLEOTIDE SEQUENCE [LARGE SCALE GENOMIC DNA]</scope>
    <source>
        <strain evidence="3">28ISP2-46</strain>
    </source>
</reference>
<evidence type="ECO:0000256" key="1">
    <source>
        <dbReference type="SAM" id="Phobius"/>
    </source>
</evidence>
<feature type="transmembrane region" description="Helical" evidence="1">
    <location>
        <begin position="158"/>
        <end position="178"/>
    </location>
</feature>
<evidence type="ECO:0000313" key="2">
    <source>
        <dbReference type="EMBL" id="QLQ36430.1"/>
    </source>
</evidence>
<feature type="transmembrane region" description="Helical" evidence="1">
    <location>
        <begin position="110"/>
        <end position="138"/>
    </location>
</feature>
<dbReference type="Pfam" id="PF12679">
    <property type="entry name" value="ABC2_membrane_2"/>
    <property type="match status" value="1"/>
</dbReference>
<feature type="transmembrane region" description="Helical" evidence="1">
    <location>
        <begin position="66"/>
        <end position="89"/>
    </location>
</feature>
<dbReference type="RefSeq" id="WP_181568946.1">
    <property type="nucleotide sequence ID" value="NZ_CP059322.2"/>
</dbReference>
<protein>
    <submittedName>
        <fullName evidence="2">ABC transporter permease subunit</fullName>
    </submittedName>
</protein>
<dbReference type="GO" id="GO:0140359">
    <property type="term" value="F:ABC-type transporter activity"/>
    <property type="evidence" value="ECO:0007669"/>
    <property type="project" value="InterPro"/>
</dbReference>
<accession>A0A7L6B4A8</accession>
<dbReference type="Proteomes" id="UP000510844">
    <property type="component" value="Chromosome"/>
</dbReference>
<dbReference type="GO" id="GO:0005886">
    <property type="term" value="C:plasma membrane"/>
    <property type="evidence" value="ECO:0007669"/>
    <property type="project" value="UniProtKB-SubCell"/>
</dbReference>
<gene>
    <name evidence="2" type="ORF">H1D33_24460</name>
</gene>
<keyword evidence="1" id="KW-0472">Membrane</keyword>
<keyword evidence="1" id="KW-1133">Transmembrane helix</keyword>